<dbReference type="Pfam" id="PF00512">
    <property type="entry name" value="HisKA"/>
    <property type="match status" value="1"/>
</dbReference>
<dbReference type="SUPFAM" id="SSF55874">
    <property type="entry name" value="ATPase domain of HSP90 chaperone/DNA topoisomerase II/histidine kinase"/>
    <property type="match status" value="1"/>
</dbReference>
<dbReference type="InterPro" id="IPR050428">
    <property type="entry name" value="TCS_sensor_his_kinase"/>
</dbReference>
<gene>
    <name evidence="13" type="ORF">B9Z37_13100</name>
</gene>
<keyword evidence="5" id="KW-0808">Transferase</keyword>
<keyword evidence="6" id="KW-0812">Transmembrane</keyword>
<dbReference type="OrthoDB" id="8554694at2"/>
<evidence type="ECO:0000259" key="12">
    <source>
        <dbReference type="PROSITE" id="PS50885"/>
    </source>
</evidence>
<dbReference type="InterPro" id="IPR036890">
    <property type="entry name" value="HATPase_C_sf"/>
</dbReference>
<evidence type="ECO:0000256" key="4">
    <source>
        <dbReference type="ARBA" id="ARBA00022553"/>
    </source>
</evidence>
<dbReference type="GO" id="GO:0000155">
    <property type="term" value="F:phosphorelay sensor kinase activity"/>
    <property type="evidence" value="ECO:0007669"/>
    <property type="project" value="InterPro"/>
</dbReference>
<evidence type="ECO:0000256" key="5">
    <source>
        <dbReference type="ARBA" id="ARBA00022679"/>
    </source>
</evidence>
<dbReference type="InterPro" id="IPR004358">
    <property type="entry name" value="Sig_transdc_His_kin-like_C"/>
</dbReference>
<dbReference type="EC" id="2.7.13.3" evidence="3"/>
<dbReference type="CDD" id="cd00082">
    <property type="entry name" value="HisKA"/>
    <property type="match status" value="1"/>
</dbReference>
<evidence type="ECO:0000256" key="7">
    <source>
        <dbReference type="ARBA" id="ARBA00022777"/>
    </source>
</evidence>
<dbReference type="PROSITE" id="PS50885">
    <property type="entry name" value="HAMP"/>
    <property type="match status" value="1"/>
</dbReference>
<dbReference type="Gene3D" id="3.30.565.10">
    <property type="entry name" value="Histidine kinase-like ATPase, C-terminal domain"/>
    <property type="match status" value="1"/>
</dbReference>
<reference evidence="13 14" key="1">
    <citation type="submission" date="2017-04" db="EMBL/GenBank/DDBJ databases">
        <title>Unexpected and diverse lifestyles within the genus Limnohabitans.</title>
        <authorList>
            <person name="Kasalicky V."/>
            <person name="Mehrshad M."/>
            <person name="Andrei S.-A."/>
            <person name="Salcher M."/>
            <person name="Kratochvilova H."/>
            <person name="Simek K."/>
            <person name="Ghai R."/>
        </authorList>
    </citation>
    <scope>NUCLEOTIDE SEQUENCE [LARGE SCALE GENOMIC DNA]</scope>
    <source>
        <strain evidence="13 14">II-B4</strain>
    </source>
</reference>
<keyword evidence="8" id="KW-1133">Transmembrane helix</keyword>
<evidence type="ECO:0000256" key="1">
    <source>
        <dbReference type="ARBA" id="ARBA00000085"/>
    </source>
</evidence>
<evidence type="ECO:0000256" key="10">
    <source>
        <dbReference type="ARBA" id="ARBA00023136"/>
    </source>
</evidence>
<dbReference type="Gene3D" id="1.10.287.130">
    <property type="match status" value="1"/>
</dbReference>
<feature type="domain" description="HAMP" evidence="12">
    <location>
        <begin position="182"/>
        <end position="234"/>
    </location>
</feature>
<dbReference type="PROSITE" id="PS50109">
    <property type="entry name" value="HIS_KIN"/>
    <property type="match status" value="1"/>
</dbReference>
<evidence type="ECO:0000256" key="6">
    <source>
        <dbReference type="ARBA" id="ARBA00022692"/>
    </source>
</evidence>
<dbReference type="PRINTS" id="PR00344">
    <property type="entry name" value="BCTRLSENSOR"/>
</dbReference>
<evidence type="ECO:0000256" key="3">
    <source>
        <dbReference type="ARBA" id="ARBA00012438"/>
    </source>
</evidence>
<evidence type="ECO:0000256" key="8">
    <source>
        <dbReference type="ARBA" id="ARBA00022989"/>
    </source>
</evidence>
<comment type="catalytic activity">
    <reaction evidence="1">
        <text>ATP + protein L-histidine = ADP + protein N-phospho-L-histidine.</text>
        <dbReference type="EC" id="2.7.13.3"/>
    </reaction>
</comment>
<dbReference type="InterPro" id="IPR013727">
    <property type="entry name" value="2CSK_N"/>
</dbReference>
<dbReference type="PANTHER" id="PTHR45436">
    <property type="entry name" value="SENSOR HISTIDINE KINASE YKOH"/>
    <property type="match status" value="1"/>
</dbReference>
<dbReference type="InterPro" id="IPR003661">
    <property type="entry name" value="HisK_dim/P_dom"/>
</dbReference>
<evidence type="ECO:0000313" key="13">
    <source>
        <dbReference type="EMBL" id="PUE52205.1"/>
    </source>
</evidence>
<accession>A0A315E6L0</accession>
<dbReference type="SMART" id="SM00387">
    <property type="entry name" value="HATPase_c"/>
    <property type="match status" value="1"/>
</dbReference>
<sequence>MLSWILWPLMGLIGVNAWVGYGNAVQAANEAYDRSLYLAARTLAEELEWRDGRLQLDVLRAAGYLFENHTGSRLFYKVTSVGGAWLAGDAALPSAPVREKSAVKYFALVQFDDGVYLNQPVRLAELTHVMEDAGPADALIKITVAETMEARQQLIQHILWDTLGSQGLLLLAAALLVVWGVQRGIRPLEAFRQQLAHKADDDFSPIQPPDLPRELRPLIETLNSYLERLGRLIDIRKRFLDNAAHQLRTPLTALKTQLALAQRNAEPEQAQALLSAARQTTDDAVRLTEQLLAMTRVEHAREMHSPHTVDLVDLARRVTQEHLLRAHQAGDDLGLEVQVARSEVQGVALLLHEALSNLIDNAMHHGPVGTHITVRVGASWVEVEDDGPGIAPEHQAHVFERFYRAAPAGLSGSGLGLAIVKEIASQHGAEVSVRSPVHGGCGTAIRLSWT</sequence>
<evidence type="ECO:0000313" key="14">
    <source>
        <dbReference type="Proteomes" id="UP000250790"/>
    </source>
</evidence>
<proteinExistence type="predicted"/>
<dbReference type="Pfam" id="PF02518">
    <property type="entry name" value="HATPase_c"/>
    <property type="match status" value="1"/>
</dbReference>
<keyword evidence="14" id="KW-1185">Reference proteome</keyword>
<keyword evidence="7 13" id="KW-0418">Kinase</keyword>
<dbReference type="GO" id="GO:0005886">
    <property type="term" value="C:plasma membrane"/>
    <property type="evidence" value="ECO:0007669"/>
    <property type="project" value="TreeGrafter"/>
</dbReference>
<evidence type="ECO:0000256" key="2">
    <source>
        <dbReference type="ARBA" id="ARBA00004370"/>
    </source>
</evidence>
<protein>
    <recommendedName>
        <fullName evidence="3">histidine kinase</fullName>
        <ecNumber evidence="3">2.7.13.3</ecNumber>
    </recommendedName>
</protein>
<dbReference type="InterPro" id="IPR003594">
    <property type="entry name" value="HATPase_dom"/>
</dbReference>
<keyword evidence="10" id="KW-0472">Membrane</keyword>
<dbReference type="CDD" id="cd00075">
    <property type="entry name" value="HATPase"/>
    <property type="match status" value="1"/>
</dbReference>
<dbReference type="SMART" id="SM00388">
    <property type="entry name" value="HisKA"/>
    <property type="match status" value="1"/>
</dbReference>
<dbReference type="SUPFAM" id="SSF47384">
    <property type="entry name" value="Homodimeric domain of signal transducing histidine kinase"/>
    <property type="match status" value="1"/>
</dbReference>
<dbReference type="AlphaFoldDB" id="A0A315E6L0"/>
<dbReference type="Proteomes" id="UP000250790">
    <property type="component" value="Unassembled WGS sequence"/>
</dbReference>
<evidence type="ECO:0000256" key="9">
    <source>
        <dbReference type="ARBA" id="ARBA00023012"/>
    </source>
</evidence>
<organism evidence="13 14">
    <name type="scientific">Limnohabitans parvus II-B4</name>
    <dbReference type="NCBI Taxonomy" id="1293052"/>
    <lineage>
        <taxon>Bacteria</taxon>
        <taxon>Pseudomonadati</taxon>
        <taxon>Pseudomonadota</taxon>
        <taxon>Betaproteobacteria</taxon>
        <taxon>Burkholderiales</taxon>
        <taxon>Comamonadaceae</taxon>
        <taxon>Limnohabitans</taxon>
    </lineage>
</organism>
<name>A0A315E6L0_9BURK</name>
<dbReference type="PANTHER" id="PTHR45436:SF1">
    <property type="entry name" value="SENSOR PROTEIN QSEC"/>
    <property type="match status" value="1"/>
</dbReference>
<keyword evidence="4" id="KW-0597">Phosphoprotein</keyword>
<feature type="domain" description="Histidine kinase" evidence="11">
    <location>
        <begin position="242"/>
        <end position="450"/>
    </location>
</feature>
<dbReference type="InterPro" id="IPR005467">
    <property type="entry name" value="His_kinase_dom"/>
</dbReference>
<dbReference type="Pfam" id="PF08521">
    <property type="entry name" value="2CSK_N"/>
    <property type="match status" value="1"/>
</dbReference>
<dbReference type="EMBL" id="NESN01000005">
    <property type="protein sequence ID" value="PUE52205.1"/>
    <property type="molecule type" value="Genomic_DNA"/>
</dbReference>
<comment type="subcellular location">
    <subcellularLocation>
        <location evidence="2">Membrane</location>
    </subcellularLocation>
</comment>
<dbReference type="InterPro" id="IPR036097">
    <property type="entry name" value="HisK_dim/P_sf"/>
</dbReference>
<comment type="caution">
    <text evidence="13">The sequence shown here is derived from an EMBL/GenBank/DDBJ whole genome shotgun (WGS) entry which is preliminary data.</text>
</comment>
<evidence type="ECO:0000259" key="11">
    <source>
        <dbReference type="PROSITE" id="PS50109"/>
    </source>
</evidence>
<keyword evidence="9" id="KW-0902">Two-component regulatory system</keyword>
<dbReference type="InterPro" id="IPR003660">
    <property type="entry name" value="HAMP_dom"/>
</dbReference>